<reference evidence="1 2" key="1">
    <citation type="journal article" date="2023" name="Nucleic Acids Res.">
        <title>The hologenome of Daphnia magna reveals possible DNA methylation and microbiome-mediated evolution of the host genome.</title>
        <authorList>
            <person name="Chaturvedi A."/>
            <person name="Li X."/>
            <person name="Dhandapani V."/>
            <person name="Marshall H."/>
            <person name="Kissane S."/>
            <person name="Cuenca-Cambronero M."/>
            <person name="Asole G."/>
            <person name="Calvet F."/>
            <person name="Ruiz-Romero M."/>
            <person name="Marangio P."/>
            <person name="Guigo R."/>
            <person name="Rago D."/>
            <person name="Mirbahai L."/>
            <person name="Eastwood N."/>
            <person name="Colbourne J.K."/>
            <person name="Zhou J."/>
            <person name="Mallon E."/>
            <person name="Orsini L."/>
        </authorList>
    </citation>
    <scope>NUCLEOTIDE SEQUENCE [LARGE SCALE GENOMIC DNA]</scope>
    <source>
        <strain evidence="1">LRV0_1</strain>
    </source>
</reference>
<accession>A0ABR0B3W0</accession>
<evidence type="ECO:0000313" key="1">
    <source>
        <dbReference type="EMBL" id="KAK4036380.1"/>
    </source>
</evidence>
<proteinExistence type="predicted"/>
<name>A0ABR0B3W0_9CRUS</name>
<organism evidence="1 2">
    <name type="scientific">Daphnia magna</name>
    <dbReference type="NCBI Taxonomy" id="35525"/>
    <lineage>
        <taxon>Eukaryota</taxon>
        <taxon>Metazoa</taxon>
        <taxon>Ecdysozoa</taxon>
        <taxon>Arthropoda</taxon>
        <taxon>Crustacea</taxon>
        <taxon>Branchiopoda</taxon>
        <taxon>Diplostraca</taxon>
        <taxon>Cladocera</taxon>
        <taxon>Anomopoda</taxon>
        <taxon>Daphniidae</taxon>
        <taxon>Daphnia</taxon>
    </lineage>
</organism>
<dbReference type="EMBL" id="JAOYFB010000040">
    <property type="protein sequence ID" value="KAK4036380.1"/>
    <property type="molecule type" value="Genomic_DNA"/>
</dbReference>
<protein>
    <submittedName>
        <fullName evidence="1">Uncharacterized protein</fullName>
    </submittedName>
</protein>
<evidence type="ECO:0000313" key="2">
    <source>
        <dbReference type="Proteomes" id="UP001234178"/>
    </source>
</evidence>
<comment type="caution">
    <text evidence="1">The sequence shown here is derived from an EMBL/GenBank/DDBJ whole genome shotgun (WGS) entry which is preliminary data.</text>
</comment>
<sequence>MKKQGLNELSESWWLLPKKVEGHCKGGHRLEKILEATSSKALRIVAMNVLKLLNFHASIADISSIFLESMICDLVIREECYLRKIRAAQNIARTIAASQNRVYLNADSLMINVSDVSFDERIATVGLKKDKK</sequence>
<keyword evidence="2" id="KW-1185">Reference proteome</keyword>
<gene>
    <name evidence="1" type="ORF">OUZ56_028439</name>
</gene>
<dbReference type="Proteomes" id="UP001234178">
    <property type="component" value="Unassembled WGS sequence"/>
</dbReference>